<reference evidence="4" key="1">
    <citation type="journal article" date="2021" name="PeerJ">
        <title>Extensive microbial diversity within the chicken gut microbiome revealed by metagenomics and culture.</title>
        <authorList>
            <person name="Gilroy R."/>
            <person name="Ravi A."/>
            <person name="Getino M."/>
            <person name="Pursley I."/>
            <person name="Horton D.L."/>
            <person name="Alikhan N.F."/>
            <person name="Baker D."/>
            <person name="Gharbi K."/>
            <person name="Hall N."/>
            <person name="Watson M."/>
            <person name="Adriaenssens E.M."/>
            <person name="Foster-Nyarko E."/>
            <person name="Jarju S."/>
            <person name="Secka A."/>
            <person name="Antonio M."/>
            <person name="Oren A."/>
            <person name="Chaudhuri R.R."/>
            <person name="La Ragione R."/>
            <person name="Hildebrand F."/>
            <person name="Pallen M.J."/>
        </authorList>
    </citation>
    <scope>NUCLEOTIDE SEQUENCE</scope>
    <source>
        <strain evidence="4">CHK33-7979</strain>
    </source>
</reference>
<evidence type="ECO:0000259" key="3">
    <source>
        <dbReference type="PROSITE" id="PS51272"/>
    </source>
</evidence>
<keyword evidence="2" id="KW-0732">Signal</keyword>
<reference evidence="4" key="2">
    <citation type="submission" date="2021-04" db="EMBL/GenBank/DDBJ databases">
        <authorList>
            <person name="Gilroy R."/>
        </authorList>
    </citation>
    <scope>NUCLEOTIDE SEQUENCE</scope>
    <source>
        <strain evidence="4">CHK33-7979</strain>
    </source>
</reference>
<dbReference type="EMBL" id="DXCX01000015">
    <property type="protein sequence ID" value="HIY72559.1"/>
    <property type="molecule type" value="Genomic_DNA"/>
</dbReference>
<dbReference type="AlphaFoldDB" id="A0A9D1Z1W2"/>
<evidence type="ECO:0000256" key="2">
    <source>
        <dbReference type="SAM" id="SignalP"/>
    </source>
</evidence>
<dbReference type="InterPro" id="IPR001119">
    <property type="entry name" value="SLH_dom"/>
</dbReference>
<dbReference type="Pfam" id="PF00395">
    <property type="entry name" value="SLH"/>
    <property type="match status" value="2"/>
</dbReference>
<feature type="signal peptide" evidence="2">
    <location>
        <begin position="1"/>
        <end position="22"/>
    </location>
</feature>
<keyword evidence="1" id="KW-0677">Repeat</keyword>
<evidence type="ECO:0000313" key="4">
    <source>
        <dbReference type="EMBL" id="HIY72559.1"/>
    </source>
</evidence>
<organism evidence="4 5">
    <name type="scientific">Candidatus Intestinimonas merdavium</name>
    <dbReference type="NCBI Taxonomy" id="2838622"/>
    <lineage>
        <taxon>Bacteria</taxon>
        <taxon>Bacillati</taxon>
        <taxon>Bacillota</taxon>
        <taxon>Clostridia</taxon>
        <taxon>Eubacteriales</taxon>
        <taxon>Intestinimonas</taxon>
    </lineage>
</organism>
<feature type="domain" description="SLH" evidence="3">
    <location>
        <begin position="247"/>
        <end position="311"/>
    </location>
</feature>
<sequence>MKTRLLPLSLVLTALLVLPARAFSDVPENAWYSHAAQLCVAQGLMKGTDNDTFSPDRAVTLAEVMTVTVRLHYQANGGTGDPPSAPDSWGTGLLSTPTGAVLLTFNTCDLDRGLTYRYDQENPRRLHLYLTVTPAEYAALTPAGGPAMTVLTLNGVDVLTGGLAPTADHSNRVEFIADQGSDYTAFNRELSAFLPAPATGLWYRDALWYAREYGLLEGQPMEAGFEEPATRQDLAEWLYSALPESVLTPINTVEELPDSADPEVLTLYRAGILTGIDDTGLFAPERTLSRAELATVLARVADPSLRIATATDMDS</sequence>
<name>A0A9D1Z1W2_9FIRM</name>
<gene>
    <name evidence="4" type="ORF">H9826_01110</name>
</gene>
<evidence type="ECO:0000313" key="5">
    <source>
        <dbReference type="Proteomes" id="UP000886824"/>
    </source>
</evidence>
<feature type="domain" description="SLH" evidence="3">
    <location>
        <begin position="19"/>
        <end position="82"/>
    </location>
</feature>
<protein>
    <submittedName>
        <fullName evidence="4">S-layer homology domain-containing protein</fullName>
    </submittedName>
</protein>
<feature type="chain" id="PRO_5039413509" evidence="2">
    <location>
        <begin position="23"/>
        <end position="315"/>
    </location>
</feature>
<dbReference type="Proteomes" id="UP000886824">
    <property type="component" value="Unassembled WGS sequence"/>
</dbReference>
<accession>A0A9D1Z1W2</accession>
<evidence type="ECO:0000256" key="1">
    <source>
        <dbReference type="ARBA" id="ARBA00022737"/>
    </source>
</evidence>
<proteinExistence type="predicted"/>
<dbReference type="PROSITE" id="PS51272">
    <property type="entry name" value="SLH"/>
    <property type="match status" value="2"/>
</dbReference>
<comment type="caution">
    <text evidence="4">The sequence shown here is derived from an EMBL/GenBank/DDBJ whole genome shotgun (WGS) entry which is preliminary data.</text>
</comment>